<feature type="transmembrane region" description="Helical" evidence="1">
    <location>
        <begin position="181"/>
        <end position="204"/>
    </location>
</feature>
<dbReference type="PANTHER" id="PTHR23028">
    <property type="entry name" value="ACETYLTRANSFERASE"/>
    <property type="match status" value="1"/>
</dbReference>
<keyword evidence="1" id="KW-1133">Transmembrane helix</keyword>
<feature type="domain" description="SGNH" evidence="3">
    <location>
        <begin position="432"/>
        <end position="673"/>
    </location>
</feature>
<dbReference type="Pfam" id="PF01757">
    <property type="entry name" value="Acyl_transf_3"/>
    <property type="match status" value="1"/>
</dbReference>
<dbReference type="EMBL" id="CAFBMO010000001">
    <property type="protein sequence ID" value="CAB4893105.1"/>
    <property type="molecule type" value="Genomic_DNA"/>
</dbReference>
<dbReference type="InterPro" id="IPR050879">
    <property type="entry name" value="Acyltransferase_3"/>
</dbReference>
<name>A0A6J6HVV3_9ZZZZ</name>
<feature type="transmembrane region" description="Helical" evidence="1">
    <location>
        <begin position="247"/>
        <end position="267"/>
    </location>
</feature>
<feature type="transmembrane region" description="Helical" evidence="1">
    <location>
        <begin position="376"/>
        <end position="395"/>
    </location>
</feature>
<dbReference type="PANTHER" id="PTHR23028:SF53">
    <property type="entry name" value="ACYL_TRANSF_3 DOMAIN-CONTAINING PROTEIN"/>
    <property type="match status" value="1"/>
</dbReference>
<organism evidence="4">
    <name type="scientific">freshwater metagenome</name>
    <dbReference type="NCBI Taxonomy" id="449393"/>
    <lineage>
        <taxon>unclassified sequences</taxon>
        <taxon>metagenomes</taxon>
        <taxon>ecological metagenomes</taxon>
    </lineage>
</organism>
<feature type="transmembrane region" description="Helical" evidence="1">
    <location>
        <begin position="45"/>
        <end position="65"/>
    </location>
</feature>
<feature type="transmembrane region" description="Helical" evidence="1">
    <location>
        <begin position="339"/>
        <end position="355"/>
    </location>
</feature>
<dbReference type="EMBL" id="CAEZVB010000008">
    <property type="protein sequence ID" value="CAB4615605.1"/>
    <property type="molecule type" value="Genomic_DNA"/>
</dbReference>
<evidence type="ECO:0000259" key="3">
    <source>
        <dbReference type="Pfam" id="PF19040"/>
    </source>
</evidence>
<evidence type="ECO:0000313" key="4">
    <source>
        <dbReference type="EMBL" id="CAB4615605.1"/>
    </source>
</evidence>
<accession>A0A6J6HVV3</accession>
<keyword evidence="1" id="KW-0472">Membrane</keyword>
<feature type="domain" description="Acyltransferase 3" evidence="2">
    <location>
        <begin position="20"/>
        <end position="353"/>
    </location>
</feature>
<feature type="transmembrane region" description="Helical" evidence="1">
    <location>
        <begin position="224"/>
        <end position="240"/>
    </location>
</feature>
<reference evidence="4" key="1">
    <citation type="submission" date="2020-05" db="EMBL/GenBank/DDBJ databases">
        <authorList>
            <person name="Chiriac C."/>
            <person name="Salcher M."/>
            <person name="Ghai R."/>
            <person name="Kavagutti S V."/>
        </authorList>
    </citation>
    <scope>NUCLEOTIDE SEQUENCE</scope>
</reference>
<protein>
    <submittedName>
        <fullName evidence="4">Unannotated protein</fullName>
    </submittedName>
</protein>
<evidence type="ECO:0000256" key="1">
    <source>
        <dbReference type="SAM" id="Phobius"/>
    </source>
</evidence>
<dbReference type="Pfam" id="PF19040">
    <property type="entry name" value="SGNH"/>
    <property type="match status" value="1"/>
</dbReference>
<dbReference type="AlphaFoldDB" id="A0A6J6HVV3"/>
<dbReference type="InterPro" id="IPR043968">
    <property type="entry name" value="SGNH"/>
</dbReference>
<evidence type="ECO:0000259" key="2">
    <source>
        <dbReference type="Pfam" id="PF01757"/>
    </source>
</evidence>
<keyword evidence="1" id="KW-0812">Transmembrane</keyword>
<feature type="transmembrane region" description="Helical" evidence="1">
    <location>
        <begin position="273"/>
        <end position="294"/>
    </location>
</feature>
<dbReference type="InterPro" id="IPR002656">
    <property type="entry name" value="Acyl_transf_3_dom"/>
</dbReference>
<gene>
    <name evidence="4" type="ORF">UFOPK1908_00354</name>
    <name evidence="5" type="ORF">UFOPK3576_00024</name>
</gene>
<feature type="transmembrane region" description="Helical" evidence="1">
    <location>
        <begin position="86"/>
        <end position="105"/>
    </location>
</feature>
<dbReference type="GO" id="GO:0016747">
    <property type="term" value="F:acyltransferase activity, transferring groups other than amino-acyl groups"/>
    <property type="evidence" value="ECO:0007669"/>
    <property type="project" value="InterPro"/>
</dbReference>
<dbReference type="GO" id="GO:0009103">
    <property type="term" value="P:lipopolysaccharide biosynthetic process"/>
    <property type="evidence" value="ECO:0007669"/>
    <property type="project" value="TreeGrafter"/>
</dbReference>
<proteinExistence type="predicted"/>
<evidence type="ECO:0000313" key="5">
    <source>
        <dbReference type="EMBL" id="CAB4893105.1"/>
    </source>
</evidence>
<sequence>MSHPESGISSLPFTENRRNDIQGLRAIAVGTVVAFHAGLPVPGGFIGVDIFFVISGFVITAMLGREWAKTQSLRFSTFYARRFRRLTPALALLVVGVVVLSAFIASPMGDQQIAAQTGIGALLLSANIVIAKTTGGYFDAPAAANPLLNTWSLSVEEQFYLIFPLVLFLGWKLARKPATRFMPFIFVGVIGALSFAIAMVEAAGHTIPLLPSWLSGFYGPTSRAWEFAAGAILALLAFKIEPAITKGLGLILGAVGILGLVASLYLVNDQTIWPGPITILPVVSTMCLLVAGYAEANAVSHFLGRAPFVHIGNISYSFYLWHWPFIVFALILWPTVPGIAIIAAAASLVPSLISYQWLEQPIRNLRNVSKRKMTGIIAATMIPPIVLALGLWSAADNGFWNTRVQQFVATVQPMHAGNAAGCNNSIAPSDRKATKCVWNGDGTGAHVYLIGDSHADHLSEAVIAATQELNDPLTIATANACPFYDVYLYSTAAPKSPCRKFVQKTLTWLKQQPPGTVILSSSSVYWNSKVFSAGVTPDSLTSDLAAKRAILQAGLLSTVEQLQASGHRVVLVQDVPYFVSPYASDPRQFSVPQISSGENLGSQMPQAIADSNQRAARDATNAVGVATGATVLDLREYFCPEGICMTQIGDTYLYRDDGHISVGAAQGLSPLFTRVLQQ</sequence>
<dbReference type="GO" id="GO:0016020">
    <property type="term" value="C:membrane"/>
    <property type="evidence" value="ECO:0007669"/>
    <property type="project" value="TreeGrafter"/>
</dbReference>